<dbReference type="RefSeq" id="WP_088651328.1">
    <property type="nucleotide sequence ID" value="NZ_AQQR01000008.1"/>
</dbReference>
<dbReference type="EMBL" id="AQQR01000008">
    <property type="protein sequence ID" value="OWU71737.1"/>
    <property type="molecule type" value="Genomic_DNA"/>
</dbReference>
<comment type="caution">
    <text evidence="2">The sequence shown here is derived from an EMBL/GenBank/DDBJ whole genome shotgun (WGS) entry which is preliminary data.</text>
</comment>
<organism evidence="2 3">
    <name type="scientific">Marinibacterium profundimaris</name>
    <dbReference type="NCBI Taxonomy" id="1679460"/>
    <lineage>
        <taxon>Bacteria</taxon>
        <taxon>Pseudomonadati</taxon>
        <taxon>Pseudomonadota</taxon>
        <taxon>Alphaproteobacteria</taxon>
        <taxon>Rhodobacterales</taxon>
        <taxon>Paracoccaceae</taxon>
        <taxon>Marinibacterium</taxon>
    </lineage>
</organism>
<dbReference type="Proteomes" id="UP000215377">
    <property type="component" value="Unassembled WGS sequence"/>
</dbReference>
<proteinExistence type="predicted"/>
<evidence type="ECO:0000313" key="3">
    <source>
        <dbReference type="Proteomes" id="UP000215377"/>
    </source>
</evidence>
<keyword evidence="3" id="KW-1185">Reference proteome</keyword>
<dbReference type="AlphaFoldDB" id="A0A225NFF1"/>
<evidence type="ECO:0000313" key="2">
    <source>
        <dbReference type="EMBL" id="OWU71737.1"/>
    </source>
</evidence>
<evidence type="ECO:0000259" key="1">
    <source>
        <dbReference type="Pfam" id="PF20078"/>
    </source>
</evidence>
<gene>
    <name evidence="2" type="ORF">ATO3_18230</name>
</gene>
<name>A0A225NFF1_9RHOB</name>
<dbReference type="InterPro" id="IPR045524">
    <property type="entry name" value="DUF6473"/>
</dbReference>
<dbReference type="OrthoDB" id="7838347at2"/>
<accession>A0A225NFF1</accession>
<protein>
    <recommendedName>
        <fullName evidence="1">DUF6473 domain-containing protein</fullName>
    </recommendedName>
</protein>
<dbReference type="Pfam" id="PF20078">
    <property type="entry name" value="DUF6473"/>
    <property type="match status" value="1"/>
</dbReference>
<reference evidence="2 3" key="1">
    <citation type="submission" date="2013-04" db="EMBL/GenBank/DDBJ databases">
        <title>Oceanicola sp. 22II1-22F33 Genome Sequencing.</title>
        <authorList>
            <person name="Lai Q."/>
            <person name="Li G."/>
            <person name="Shao Z."/>
        </authorList>
    </citation>
    <scope>NUCLEOTIDE SEQUENCE [LARGE SCALE GENOMIC DNA]</scope>
    <source>
        <strain evidence="2 3">22II1-22F33</strain>
    </source>
</reference>
<feature type="domain" description="DUF6473" evidence="1">
    <location>
        <begin position="1"/>
        <end position="264"/>
    </location>
</feature>
<sequence length="266" mass="29221">MSFERSGATALDYEICRYGVSRLHFRGPKRDLDGPYVAFLGGTETFGRCVPVPFPALVEQATGRTCVNLGQSNAGIDAFIGDPEVPRLLAGARLSVLQVPGATNMSNRFYRVHPRRNDRFLDASPILSSIYPDVDFTEFTFNRHMLQSLKALSDDRFRVVEDELRTAWSARVRLFLRGLSCPSVLLWIRVRTEDPLGADPLLVTREMVEDVSDLVCDVVEVKVVPAGASDDFAGMVVGQTEWPVAGRLIGPSAHAEIAAALNQLVG</sequence>